<sequence>MFAFDAGDSHFANHKLDVGLISATSTTTCDILKRGLRDGCEDEDPESTVSSEHETGDIKSVPRPETPVSRLTPESTEAVVSGTGTPPIDILLTPSAMRSRSRAREEEAEKEAALPEPTFRPLPQVGKNARRRKRGPKRGGAVAALNAVHGFTPATSGDEDSDFSTGSFRSRRDLSVQRSSSVIRKDLNIGDLGSSCNGPDVRSSSPSGGISNLTRQLEALDYESPSGRPSMIGNRSKLSSGDPSSASVTSATSGDEEIVEMTSYEVPLEHDFISSDVSLVEKRVARQDPLLNGGIVRKMQAADFEPLRCLGKGTYGTVLLVKQAVTGKLYAQKQFRKASLTVRKQLVEQTKTERSILESINRHPFVVKLYYAFQDHEKLYLILEYAQGGELFEHLRLQGMFPEDTAAFYLAELVLALEHLHSTVGVVYRDLKPENCLLDAEGHLLLTDFGLSKVAVDGEHHCRSMTGTVEYMAPEVIQMQDYGTAVDWWSLGILGVDLLSGKTPFAANNDQKIREKIVKSKLTLPFFFGPDARDLLTRLLRKEPKKRLGACMPKDMKTIKNHRFFRKIDWKKLERREVEPPIKPLITDPALAENFSTEFTDLAVSPVVAGPWDAAGSKGEHDPFGGFSFVGSRSLLESSVF</sequence>
<dbReference type="CDD" id="cd05123">
    <property type="entry name" value="STKc_AGC"/>
    <property type="match status" value="1"/>
</dbReference>
<evidence type="ECO:0000313" key="11">
    <source>
        <dbReference type="Proteomes" id="UP001166286"/>
    </source>
</evidence>
<comment type="caution">
    <text evidence="10">The sequence shown here is derived from an EMBL/GenBank/DDBJ whole genome shotgun (WGS) entry which is preliminary data.</text>
</comment>
<organism evidence="10 11">
    <name type="scientific">Cladonia borealis</name>
    <dbReference type="NCBI Taxonomy" id="184061"/>
    <lineage>
        <taxon>Eukaryota</taxon>
        <taxon>Fungi</taxon>
        <taxon>Dikarya</taxon>
        <taxon>Ascomycota</taxon>
        <taxon>Pezizomycotina</taxon>
        <taxon>Lecanoromycetes</taxon>
        <taxon>OSLEUM clade</taxon>
        <taxon>Lecanoromycetidae</taxon>
        <taxon>Lecanorales</taxon>
        <taxon>Lecanorineae</taxon>
        <taxon>Cladoniaceae</taxon>
        <taxon>Cladonia</taxon>
    </lineage>
</organism>
<feature type="compositionally biased region" description="Basic residues" evidence="7">
    <location>
        <begin position="128"/>
        <end position="137"/>
    </location>
</feature>
<evidence type="ECO:0000256" key="3">
    <source>
        <dbReference type="ARBA" id="ARBA00022679"/>
    </source>
</evidence>
<dbReference type="AlphaFoldDB" id="A0AA39R3E2"/>
<feature type="compositionally biased region" description="Basic and acidic residues" evidence="7">
    <location>
        <begin position="102"/>
        <end position="113"/>
    </location>
</feature>
<dbReference type="Gene3D" id="1.10.510.10">
    <property type="entry name" value="Transferase(Phosphotransferase) domain 1"/>
    <property type="match status" value="1"/>
</dbReference>
<evidence type="ECO:0000256" key="1">
    <source>
        <dbReference type="ARBA" id="ARBA00022527"/>
    </source>
</evidence>
<dbReference type="Pfam" id="PF00069">
    <property type="entry name" value="Pkinase"/>
    <property type="match status" value="1"/>
</dbReference>
<evidence type="ECO:0000256" key="2">
    <source>
        <dbReference type="ARBA" id="ARBA00022553"/>
    </source>
</evidence>
<dbReference type="InterPro" id="IPR000719">
    <property type="entry name" value="Prot_kinase_dom"/>
</dbReference>
<keyword evidence="1" id="KW-0723">Serine/threonine-protein kinase</keyword>
<reference evidence="10" key="1">
    <citation type="submission" date="2023-03" db="EMBL/GenBank/DDBJ databases">
        <title>Complete genome of Cladonia borealis.</title>
        <authorList>
            <person name="Park H."/>
        </authorList>
    </citation>
    <scope>NUCLEOTIDE SEQUENCE</scope>
    <source>
        <strain evidence="10">ANT050790</strain>
    </source>
</reference>
<dbReference type="GO" id="GO:0004674">
    <property type="term" value="F:protein serine/threonine kinase activity"/>
    <property type="evidence" value="ECO:0007669"/>
    <property type="project" value="UniProtKB-KW"/>
</dbReference>
<evidence type="ECO:0000259" key="8">
    <source>
        <dbReference type="PROSITE" id="PS50011"/>
    </source>
</evidence>
<keyword evidence="2" id="KW-0597">Phosphoprotein</keyword>
<feature type="compositionally biased region" description="Basic and acidic residues" evidence="7">
    <location>
        <begin position="51"/>
        <end position="62"/>
    </location>
</feature>
<evidence type="ECO:0000256" key="6">
    <source>
        <dbReference type="ARBA" id="ARBA00022840"/>
    </source>
</evidence>
<dbReference type="SUPFAM" id="SSF56112">
    <property type="entry name" value="Protein kinase-like (PK-like)"/>
    <property type="match status" value="1"/>
</dbReference>
<dbReference type="SMART" id="SM00133">
    <property type="entry name" value="S_TK_X"/>
    <property type="match status" value="1"/>
</dbReference>
<gene>
    <name evidence="10" type="ORF">JMJ35_004317</name>
</gene>
<dbReference type="InterPro" id="IPR011009">
    <property type="entry name" value="Kinase-like_dom_sf"/>
</dbReference>
<proteinExistence type="predicted"/>
<dbReference type="EMBL" id="JAFEKC020000008">
    <property type="protein sequence ID" value="KAK0513331.1"/>
    <property type="molecule type" value="Genomic_DNA"/>
</dbReference>
<dbReference type="PROSITE" id="PS50011">
    <property type="entry name" value="PROTEIN_KINASE_DOM"/>
    <property type="match status" value="1"/>
</dbReference>
<feature type="compositionally biased region" description="Polar residues" evidence="7">
    <location>
        <begin position="236"/>
        <end position="253"/>
    </location>
</feature>
<protein>
    <submittedName>
        <fullName evidence="10">Uncharacterized protein</fullName>
    </submittedName>
</protein>
<keyword evidence="11" id="KW-1185">Reference proteome</keyword>
<keyword evidence="6" id="KW-0067">ATP-binding</keyword>
<dbReference type="InterPro" id="IPR008271">
    <property type="entry name" value="Ser/Thr_kinase_AS"/>
</dbReference>
<dbReference type="Gene3D" id="3.30.200.20">
    <property type="entry name" value="Phosphorylase Kinase, domain 1"/>
    <property type="match status" value="1"/>
</dbReference>
<feature type="compositionally biased region" description="Polar residues" evidence="7">
    <location>
        <begin position="194"/>
        <end position="211"/>
    </location>
</feature>
<dbReference type="GO" id="GO:0005524">
    <property type="term" value="F:ATP binding"/>
    <property type="evidence" value="ECO:0007669"/>
    <property type="project" value="UniProtKB-KW"/>
</dbReference>
<feature type="region of interest" description="Disordered" evidence="7">
    <location>
        <begin position="223"/>
        <end position="256"/>
    </location>
</feature>
<evidence type="ECO:0000259" key="9">
    <source>
        <dbReference type="PROSITE" id="PS51285"/>
    </source>
</evidence>
<accession>A0AA39R3E2</accession>
<evidence type="ECO:0000256" key="4">
    <source>
        <dbReference type="ARBA" id="ARBA00022741"/>
    </source>
</evidence>
<dbReference type="SMART" id="SM00220">
    <property type="entry name" value="S_TKc"/>
    <property type="match status" value="1"/>
</dbReference>
<dbReference type="Proteomes" id="UP001166286">
    <property type="component" value="Unassembled WGS sequence"/>
</dbReference>
<dbReference type="InterPro" id="IPR000961">
    <property type="entry name" value="AGC-kinase_C"/>
</dbReference>
<evidence type="ECO:0000313" key="10">
    <source>
        <dbReference type="EMBL" id="KAK0513331.1"/>
    </source>
</evidence>
<dbReference type="FunFam" id="1.10.510.10:FF:000048">
    <property type="entry name" value="Protein kinase C"/>
    <property type="match status" value="1"/>
</dbReference>
<dbReference type="InterPro" id="IPR045270">
    <property type="entry name" value="STKc_AGC"/>
</dbReference>
<evidence type="ECO:0000256" key="5">
    <source>
        <dbReference type="ARBA" id="ARBA00022777"/>
    </source>
</evidence>
<feature type="domain" description="Protein kinase" evidence="8">
    <location>
        <begin position="304"/>
        <end position="565"/>
    </location>
</feature>
<name>A0AA39R3E2_9LECA</name>
<keyword evidence="4" id="KW-0547">Nucleotide-binding</keyword>
<feature type="domain" description="AGC-kinase C-terminal" evidence="9">
    <location>
        <begin position="566"/>
        <end position="639"/>
    </location>
</feature>
<feature type="region of interest" description="Disordered" evidence="7">
    <location>
        <begin position="37"/>
        <end position="211"/>
    </location>
</feature>
<dbReference type="PROSITE" id="PS00108">
    <property type="entry name" value="PROTEIN_KINASE_ST"/>
    <property type="match status" value="1"/>
</dbReference>
<dbReference type="PROSITE" id="PS51285">
    <property type="entry name" value="AGC_KINASE_CTER"/>
    <property type="match status" value="1"/>
</dbReference>
<keyword evidence="5" id="KW-0418">Kinase</keyword>
<evidence type="ECO:0000256" key="7">
    <source>
        <dbReference type="SAM" id="MobiDB-lite"/>
    </source>
</evidence>
<keyword evidence="3" id="KW-0808">Transferase</keyword>
<dbReference type="PANTHER" id="PTHR24351">
    <property type="entry name" value="RIBOSOMAL PROTEIN S6 KINASE"/>
    <property type="match status" value="1"/>
</dbReference>
<dbReference type="FunFam" id="3.30.200.20:FF:000222">
    <property type="entry name" value="Serine/threonine-protein kinase psk1"/>
    <property type="match status" value="1"/>
</dbReference>